<evidence type="ECO:0000313" key="2">
    <source>
        <dbReference type="Proteomes" id="UP000250078"/>
    </source>
</evidence>
<name>A0ACC8EP18_9PEZI</name>
<evidence type="ECO:0000313" key="1">
    <source>
        <dbReference type="EMBL" id="OCK88044.1"/>
    </source>
</evidence>
<keyword evidence="2" id="KW-1185">Reference proteome</keyword>
<sequence length="105" mass="12058">MYPKLKTDKSCIIVAAYSNVAPLYEFAGKFKKFKSLAGQPRNSKVKIWTQKLWWGFTIANEVRNLRAYIIASSIYIIGERFKRTQTSLIKSIQLTLEKIAIVIIS</sequence>
<organism evidence="1 2">
    <name type="scientific">Cenococcum geophilum 1.58</name>
    <dbReference type="NCBI Taxonomy" id="794803"/>
    <lineage>
        <taxon>Eukaryota</taxon>
        <taxon>Fungi</taxon>
        <taxon>Dikarya</taxon>
        <taxon>Ascomycota</taxon>
        <taxon>Pezizomycotina</taxon>
        <taxon>Dothideomycetes</taxon>
        <taxon>Pleosporomycetidae</taxon>
        <taxon>Gloniales</taxon>
        <taxon>Gloniaceae</taxon>
        <taxon>Cenococcum</taxon>
    </lineage>
</organism>
<accession>A0ACC8EP18</accession>
<dbReference type="EMBL" id="KV748250">
    <property type="protein sequence ID" value="OCK88044.1"/>
    <property type="molecule type" value="Genomic_DNA"/>
</dbReference>
<reference evidence="1 2" key="1">
    <citation type="journal article" date="2016" name="Nat. Commun.">
        <title>Ectomycorrhizal ecology is imprinted in the genome of the dominant symbiotic fungus Cenococcum geophilum.</title>
        <authorList>
            <consortium name="DOE Joint Genome Institute"/>
            <person name="Peter M."/>
            <person name="Kohler A."/>
            <person name="Ohm R.A."/>
            <person name="Kuo A."/>
            <person name="Krutzmann J."/>
            <person name="Morin E."/>
            <person name="Arend M."/>
            <person name="Barry K.W."/>
            <person name="Binder M."/>
            <person name="Choi C."/>
            <person name="Clum A."/>
            <person name="Copeland A."/>
            <person name="Grisel N."/>
            <person name="Haridas S."/>
            <person name="Kipfer T."/>
            <person name="LaButti K."/>
            <person name="Lindquist E."/>
            <person name="Lipzen A."/>
            <person name="Maire R."/>
            <person name="Meier B."/>
            <person name="Mihaltcheva S."/>
            <person name="Molinier V."/>
            <person name="Murat C."/>
            <person name="Poggeler S."/>
            <person name="Quandt C.A."/>
            <person name="Sperisen C."/>
            <person name="Tritt A."/>
            <person name="Tisserant E."/>
            <person name="Crous P.W."/>
            <person name="Henrissat B."/>
            <person name="Nehls U."/>
            <person name="Egli S."/>
            <person name="Spatafora J.W."/>
            <person name="Grigoriev I.V."/>
            <person name="Martin F.M."/>
        </authorList>
    </citation>
    <scope>NUCLEOTIDE SEQUENCE [LARGE SCALE GENOMIC DNA]</scope>
    <source>
        <strain evidence="1 2">1.58</strain>
    </source>
</reference>
<proteinExistence type="predicted"/>
<dbReference type="Proteomes" id="UP000250078">
    <property type="component" value="Unassembled WGS sequence"/>
</dbReference>
<protein>
    <submittedName>
        <fullName evidence="1">Uncharacterized protein</fullName>
    </submittedName>
</protein>
<gene>
    <name evidence="1" type="ORF">K441DRAFT_682139</name>
</gene>